<name>A0A370H0M5_9HYPH</name>
<keyword evidence="3 4" id="KW-0732">Signal</keyword>
<organism evidence="6 7">
    <name type="scientific">Microvirga subterranea</name>
    <dbReference type="NCBI Taxonomy" id="186651"/>
    <lineage>
        <taxon>Bacteria</taxon>
        <taxon>Pseudomonadati</taxon>
        <taxon>Pseudomonadota</taxon>
        <taxon>Alphaproteobacteria</taxon>
        <taxon>Hyphomicrobiales</taxon>
        <taxon>Methylobacteriaceae</taxon>
        <taxon>Microvirga</taxon>
    </lineage>
</organism>
<evidence type="ECO:0000256" key="2">
    <source>
        <dbReference type="ARBA" id="ARBA00005695"/>
    </source>
</evidence>
<dbReference type="AlphaFoldDB" id="A0A370H0M5"/>
<gene>
    <name evidence="6" type="ORF">DES45_1271</name>
</gene>
<dbReference type="RefSeq" id="WP_114773545.1">
    <property type="nucleotide sequence ID" value="NZ_QQBB01000027.1"/>
</dbReference>
<dbReference type="Gene3D" id="3.40.190.10">
    <property type="entry name" value="Periplasmic binding protein-like II"/>
    <property type="match status" value="1"/>
</dbReference>
<accession>A0A370H0M5</accession>
<feature type="signal peptide" evidence="4">
    <location>
        <begin position="1"/>
        <end position="25"/>
    </location>
</feature>
<evidence type="ECO:0000256" key="4">
    <source>
        <dbReference type="SAM" id="SignalP"/>
    </source>
</evidence>
<comment type="subcellular location">
    <subcellularLocation>
        <location evidence="1">Periplasm</location>
    </subcellularLocation>
</comment>
<dbReference type="OrthoDB" id="9803988at2"/>
<dbReference type="PANTHER" id="PTHR30290">
    <property type="entry name" value="PERIPLASMIC BINDING COMPONENT OF ABC TRANSPORTER"/>
    <property type="match status" value="1"/>
</dbReference>
<dbReference type="GO" id="GO:0030288">
    <property type="term" value="C:outer membrane-bounded periplasmic space"/>
    <property type="evidence" value="ECO:0007669"/>
    <property type="project" value="UniProtKB-ARBA"/>
</dbReference>
<comment type="similarity">
    <text evidence="2">Belongs to the bacterial solute-binding protein 5 family.</text>
</comment>
<protein>
    <submittedName>
        <fullName evidence="6">Peptide/nickel transport system substrate-binding protein</fullName>
    </submittedName>
</protein>
<dbReference type="GO" id="GO:1904680">
    <property type="term" value="F:peptide transmembrane transporter activity"/>
    <property type="evidence" value="ECO:0007669"/>
    <property type="project" value="TreeGrafter"/>
</dbReference>
<dbReference type="Gene3D" id="3.10.105.10">
    <property type="entry name" value="Dipeptide-binding Protein, Domain 3"/>
    <property type="match status" value="1"/>
</dbReference>
<dbReference type="PANTHER" id="PTHR30290:SF38">
    <property type="entry name" value="D,D-DIPEPTIDE-BINDING PERIPLASMIC PROTEIN DDPA-RELATED"/>
    <property type="match status" value="1"/>
</dbReference>
<dbReference type="PIRSF" id="PIRSF002741">
    <property type="entry name" value="MppA"/>
    <property type="match status" value="1"/>
</dbReference>
<evidence type="ECO:0000313" key="6">
    <source>
        <dbReference type="EMBL" id="RDI49560.1"/>
    </source>
</evidence>
<keyword evidence="7" id="KW-1185">Reference proteome</keyword>
<reference evidence="6 7" key="1">
    <citation type="submission" date="2018-07" db="EMBL/GenBank/DDBJ databases">
        <title>Genomic Encyclopedia of Type Strains, Phase IV (KMG-IV): sequencing the most valuable type-strain genomes for metagenomic binning, comparative biology and taxonomic classification.</title>
        <authorList>
            <person name="Goeker M."/>
        </authorList>
    </citation>
    <scope>NUCLEOTIDE SEQUENCE [LARGE SCALE GENOMIC DNA]</scope>
    <source>
        <strain evidence="6 7">DSM 14364</strain>
    </source>
</reference>
<dbReference type="InterPro" id="IPR030678">
    <property type="entry name" value="Peptide/Ni-bd"/>
</dbReference>
<dbReference type="GO" id="GO:0043190">
    <property type="term" value="C:ATP-binding cassette (ABC) transporter complex"/>
    <property type="evidence" value="ECO:0007669"/>
    <property type="project" value="InterPro"/>
</dbReference>
<feature type="domain" description="Solute-binding protein family 5" evidence="5">
    <location>
        <begin position="73"/>
        <end position="406"/>
    </location>
</feature>
<dbReference type="EMBL" id="QQBB01000027">
    <property type="protein sequence ID" value="RDI49560.1"/>
    <property type="molecule type" value="Genomic_DNA"/>
</dbReference>
<dbReference type="SUPFAM" id="SSF53850">
    <property type="entry name" value="Periplasmic binding protein-like II"/>
    <property type="match status" value="1"/>
</dbReference>
<dbReference type="InterPro" id="IPR000914">
    <property type="entry name" value="SBP_5_dom"/>
</dbReference>
<evidence type="ECO:0000256" key="3">
    <source>
        <dbReference type="ARBA" id="ARBA00022729"/>
    </source>
</evidence>
<evidence type="ECO:0000256" key="1">
    <source>
        <dbReference type="ARBA" id="ARBA00004418"/>
    </source>
</evidence>
<sequence length="510" mass="55922">MLKTVKLSTLAGLTVALMAIAPATAQQRGGAINVATIGEPPTLDPMVSSTDIVGMISQHIYETLFTFDKDWKTTPLLADGMPTISADGRIYTIKLRPGVTFHDGQAMTSKDVVASLKRWTDLASRGKQIVDNIASIEALDATTVQISLKEPYAPLLALLAFNNSAAVIMPADKLDNPIKDAIGTGPYRVKERKPDQYLQLVRFDAYQSTSGEASGYGGARHQYVDEIRFVPVPDANTRVEGALAGQFTYTDSLPIESYPRLKGSASEPVVLAPFGWPMFVMNNKEGLLSDVRLRKAVQIALKQEDMLAAAFGDQAFYAVNAPMYPKNFLWHTKAGAEPYNVGDPDKAKTLLKEVGYDGQKPLRIVTSRQYEFHYKMAQVAAEYLKLAGFNVAMEVVDWATLVQRIRNPALWEIFVTHSPFLADPALISILSPTASGWWNTPAKIEAVAALNKATTEAERIQLWEKVQSLIFAEAPLVKIGDFNSLSAKSPNLQGFTPSPWPAFWNVSLKP</sequence>
<proteinExistence type="inferred from homology"/>
<evidence type="ECO:0000259" key="5">
    <source>
        <dbReference type="Pfam" id="PF00496"/>
    </source>
</evidence>
<dbReference type="InterPro" id="IPR039424">
    <property type="entry name" value="SBP_5"/>
</dbReference>
<feature type="chain" id="PRO_5016918380" evidence="4">
    <location>
        <begin position="26"/>
        <end position="510"/>
    </location>
</feature>
<dbReference type="GO" id="GO:0015833">
    <property type="term" value="P:peptide transport"/>
    <property type="evidence" value="ECO:0007669"/>
    <property type="project" value="TreeGrafter"/>
</dbReference>
<comment type="caution">
    <text evidence="6">The sequence shown here is derived from an EMBL/GenBank/DDBJ whole genome shotgun (WGS) entry which is preliminary data.</text>
</comment>
<dbReference type="Proteomes" id="UP000254925">
    <property type="component" value="Unassembled WGS sequence"/>
</dbReference>
<dbReference type="CDD" id="cd08502">
    <property type="entry name" value="PBP2_NikA_DppA_OppA_like_16"/>
    <property type="match status" value="1"/>
</dbReference>
<dbReference type="Pfam" id="PF00496">
    <property type="entry name" value="SBP_bac_5"/>
    <property type="match status" value="1"/>
</dbReference>
<evidence type="ECO:0000313" key="7">
    <source>
        <dbReference type="Proteomes" id="UP000254925"/>
    </source>
</evidence>